<reference evidence="2" key="1">
    <citation type="submission" date="2023-04" db="EMBL/GenBank/DDBJ databases">
        <title>The environmental microbiomes in feedlot watering bowls are a reservoir of florfenicol resistance for bovine respiratory disease pathogens.</title>
        <authorList>
            <person name="Kos D.W."/>
            <person name="Ruzzini A.C."/>
            <person name="Schreiner B."/>
            <person name="Jelinski M.D."/>
        </authorList>
    </citation>
    <scope>NUCLEOTIDE SEQUENCE</scope>
    <source>
        <strain evidence="2">WB3</strain>
    </source>
</reference>
<gene>
    <name evidence="2" type="ORF">QOR41_07395</name>
</gene>
<sequence>MKKQQGFILIFTVVLLLVAAMMGLYAMRSTIIQDKMTANINNKTITTNAAEEGASAFYEWAKTRFLNNSWPTSSSDKDSWKGYPIPYINTGTLTANSGTNGYYWINPNANIVGCTTINTNPCWDEVNKQVTVLITGNLIKSSSSGTTILGESVYQIKLAAPGELKLPDMPAPLTLAGNVSSFISASSNNFSIDGNNGKVAIATTDSTSNQKVIDKLKAEDTNGNKKSDNYTGKCASKPCVSDTENMGIWGNANQLMTYINTIKTDKSVKYINGNATNANLDLSKPINIITGNLTQNGNLSDYKGVIIVLGAGNSEIKGGGNTKINGAMYFANIINNSGNYSFGNVGLTINGGGTMGIKYDGSYFGGSSDINGGGYATSTTVLSWSDIL</sequence>
<keyword evidence="1" id="KW-0472">Membrane</keyword>
<evidence type="ECO:0000313" key="2">
    <source>
        <dbReference type="EMBL" id="MDK1683669.1"/>
    </source>
</evidence>
<evidence type="ECO:0008006" key="4">
    <source>
        <dbReference type="Google" id="ProtNLM"/>
    </source>
</evidence>
<accession>A0AAW6UXQ3</accession>
<keyword evidence="1" id="KW-0812">Transmembrane</keyword>
<protein>
    <recommendedName>
        <fullName evidence="4">Type 4 fimbrial biogenesis protein PilX N-terminal domain-containing protein</fullName>
    </recommendedName>
</protein>
<dbReference type="Proteomes" id="UP001241935">
    <property type="component" value="Unassembled WGS sequence"/>
</dbReference>
<evidence type="ECO:0000256" key="1">
    <source>
        <dbReference type="SAM" id="Phobius"/>
    </source>
</evidence>
<organism evidence="2 3">
    <name type="scientific">Acinetobacter terrestris</name>
    <dbReference type="NCBI Taxonomy" id="2529843"/>
    <lineage>
        <taxon>Bacteria</taxon>
        <taxon>Pseudomonadati</taxon>
        <taxon>Pseudomonadota</taxon>
        <taxon>Gammaproteobacteria</taxon>
        <taxon>Moraxellales</taxon>
        <taxon>Moraxellaceae</taxon>
        <taxon>Acinetobacter</taxon>
        <taxon>Acinetobacter Taxon 24</taxon>
    </lineage>
</organism>
<name>A0AAW6UXQ3_9GAMM</name>
<proteinExistence type="predicted"/>
<comment type="caution">
    <text evidence="2">The sequence shown here is derived from an EMBL/GenBank/DDBJ whole genome shotgun (WGS) entry which is preliminary data.</text>
</comment>
<keyword evidence="1" id="KW-1133">Transmembrane helix</keyword>
<dbReference type="RefSeq" id="WP_284066872.1">
    <property type="nucleotide sequence ID" value="NZ_JASKNE010000001.1"/>
</dbReference>
<feature type="transmembrane region" description="Helical" evidence="1">
    <location>
        <begin position="7"/>
        <end position="27"/>
    </location>
</feature>
<dbReference type="EMBL" id="JASKNE010000001">
    <property type="protein sequence ID" value="MDK1683669.1"/>
    <property type="molecule type" value="Genomic_DNA"/>
</dbReference>
<evidence type="ECO:0000313" key="3">
    <source>
        <dbReference type="Proteomes" id="UP001241935"/>
    </source>
</evidence>
<dbReference type="AlphaFoldDB" id="A0AAW6UXQ3"/>